<organism evidence="1 2">
    <name type="scientific">Mycena sanguinolenta</name>
    <dbReference type="NCBI Taxonomy" id="230812"/>
    <lineage>
        <taxon>Eukaryota</taxon>
        <taxon>Fungi</taxon>
        <taxon>Dikarya</taxon>
        <taxon>Basidiomycota</taxon>
        <taxon>Agaricomycotina</taxon>
        <taxon>Agaricomycetes</taxon>
        <taxon>Agaricomycetidae</taxon>
        <taxon>Agaricales</taxon>
        <taxon>Marasmiineae</taxon>
        <taxon>Mycenaceae</taxon>
        <taxon>Mycena</taxon>
    </lineage>
</organism>
<proteinExistence type="predicted"/>
<gene>
    <name evidence="1" type="ORF">MSAN_02022600</name>
</gene>
<comment type="caution">
    <text evidence="1">The sequence shown here is derived from an EMBL/GenBank/DDBJ whole genome shotgun (WGS) entry which is preliminary data.</text>
</comment>
<dbReference type="Proteomes" id="UP000623467">
    <property type="component" value="Unassembled WGS sequence"/>
</dbReference>
<reference evidence="1" key="1">
    <citation type="submission" date="2020-05" db="EMBL/GenBank/DDBJ databases">
        <title>Mycena genomes resolve the evolution of fungal bioluminescence.</title>
        <authorList>
            <person name="Tsai I.J."/>
        </authorList>
    </citation>
    <scope>NUCLEOTIDE SEQUENCE</scope>
    <source>
        <strain evidence="1">160909Yilan</strain>
    </source>
</reference>
<sequence>MAECCAKTPGTEDGVDSVNCCLLYHWPNVAILVSPGEERVFRACRYDTFEVTQSANWAQIGQISGVRDEVDMLYLSREGCFSVCLLVSDVCSRQSYFVI</sequence>
<keyword evidence="2" id="KW-1185">Reference proteome</keyword>
<protein>
    <submittedName>
        <fullName evidence="1">Uncharacterized protein</fullName>
    </submittedName>
</protein>
<evidence type="ECO:0000313" key="2">
    <source>
        <dbReference type="Proteomes" id="UP000623467"/>
    </source>
</evidence>
<name>A0A8H7CNM4_9AGAR</name>
<accession>A0A8H7CNM4</accession>
<dbReference type="AlphaFoldDB" id="A0A8H7CNM4"/>
<evidence type="ECO:0000313" key="1">
    <source>
        <dbReference type="EMBL" id="KAF7342656.1"/>
    </source>
</evidence>
<dbReference type="EMBL" id="JACAZH010000025">
    <property type="protein sequence ID" value="KAF7342656.1"/>
    <property type="molecule type" value="Genomic_DNA"/>
</dbReference>